<reference evidence="2 3" key="1">
    <citation type="submission" date="2009-08" db="EMBL/GenBank/DDBJ databases">
        <title>The draft genome of Rhodobacter sp. SW2.</title>
        <authorList>
            <consortium name="US DOE Joint Genome Institute (JGI-PGF)"/>
            <person name="Lucas S."/>
            <person name="Copeland A."/>
            <person name="Lapidus A."/>
            <person name="Glavina del Rio T."/>
            <person name="Tice H."/>
            <person name="Bruce D."/>
            <person name="Goodwin L."/>
            <person name="Pitluck S."/>
            <person name="Larimer F."/>
            <person name="Land M.L."/>
            <person name="Hauser L."/>
            <person name="Emerson D."/>
        </authorList>
    </citation>
    <scope>NUCLEOTIDE SEQUENCE [LARGE SCALE GENOMIC DNA]</scope>
    <source>
        <strain evidence="2 3">SW2</strain>
    </source>
</reference>
<organism evidence="2 3">
    <name type="scientific">Rhodobacter ferrooxidans</name>
    <dbReference type="NCBI Taxonomy" id="371731"/>
    <lineage>
        <taxon>Bacteria</taxon>
        <taxon>Pseudomonadati</taxon>
        <taxon>Pseudomonadota</taxon>
        <taxon>Alphaproteobacteria</taxon>
        <taxon>Rhodobacterales</taxon>
        <taxon>Rhodobacter group</taxon>
        <taxon>Rhodobacter</taxon>
    </lineage>
</organism>
<accession>C8S1F7</accession>
<dbReference type="OrthoDB" id="7308154at2"/>
<feature type="chain" id="PRO_5002992032" description="AAA+ family ATPase" evidence="1">
    <location>
        <begin position="20"/>
        <end position="112"/>
    </location>
</feature>
<dbReference type="Proteomes" id="UP000010121">
    <property type="component" value="Unassembled WGS sequence"/>
</dbReference>
<dbReference type="EMBL" id="ACYY01000011">
    <property type="protein sequence ID" value="EEW25130.1"/>
    <property type="molecule type" value="Genomic_DNA"/>
</dbReference>
<dbReference type="AlphaFoldDB" id="C8S1F7"/>
<feature type="signal peptide" evidence="1">
    <location>
        <begin position="1"/>
        <end position="19"/>
    </location>
</feature>
<protein>
    <recommendedName>
        <fullName evidence="4">AAA+ family ATPase</fullName>
    </recommendedName>
</protein>
<evidence type="ECO:0008006" key="4">
    <source>
        <dbReference type="Google" id="ProtNLM"/>
    </source>
</evidence>
<sequence>MKALLAPVVLCLCLTPVWAQQVEPAPKADEGFSLMEEGAKLLFRGLMDEMEPALDDMAKAMAEAEPVMREMLRLMGDIRNYHAPEMQPNGDILIRRKTPAELAMPDGPEIEL</sequence>
<comment type="caution">
    <text evidence="2">The sequence shown here is derived from an EMBL/GenBank/DDBJ whole genome shotgun (WGS) entry which is preliminary data.</text>
</comment>
<dbReference type="RefSeq" id="WP_008030338.1">
    <property type="nucleotide sequence ID" value="NZ_ACYY01000011.1"/>
</dbReference>
<evidence type="ECO:0000313" key="3">
    <source>
        <dbReference type="Proteomes" id="UP000010121"/>
    </source>
</evidence>
<dbReference type="STRING" id="371731.Rsw2DRAFT_1885"/>
<gene>
    <name evidence="2" type="ORF">Rsw2DRAFT_1885</name>
</gene>
<evidence type="ECO:0000313" key="2">
    <source>
        <dbReference type="EMBL" id="EEW25130.1"/>
    </source>
</evidence>
<dbReference type="eggNOG" id="ENOG5032Z1N">
    <property type="taxonomic scope" value="Bacteria"/>
</dbReference>
<keyword evidence="3" id="KW-1185">Reference proteome</keyword>
<name>C8S1F7_9RHOB</name>
<proteinExistence type="predicted"/>
<keyword evidence="1" id="KW-0732">Signal</keyword>
<evidence type="ECO:0000256" key="1">
    <source>
        <dbReference type="SAM" id="SignalP"/>
    </source>
</evidence>